<evidence type="ECO:0000313" key="4">
    <source>
        <dbReference type="EMBL" id="KFB47880.1"/>
    </source>
</evidence>
<reference evidence="4 6" key="1">
    <citation type="journal article" date="2014" name="BMC Genomics">
        <title>Genome sequence of Anopheles sinensis provides insight into genetics basis of mosquito competence for malaria parasites.</title>
        <authorList>
            <person name="Zhou D."/>
            <person name="Zhang D."/>
            <person name="Ding G."/>
            <person name="Shi L."/>
            <person name="Hou Q."/>
            <person name="Ye Y."/>
            <person name="Xu Y."/>
            <person name="Zhou H."/>
            <person name="Xiong C."/>
            <person name="Li S."/>
            <person name="Yu J."/>
            <person name="Hong S."/>
            <person name="Yu X."/>
            <person name="Zou P."/>
            <person name="Chen C."/>
            <person name="Chang X."/>
            <person name="Wang W."/>
            <person name="Lv Y."/>
            <person name="Sun Y."/>
            <person name="Ma L."/>
            <person name="Shen B."/>
            <person name="Zhu C."/>
        </authorList>
    </citation>
    <scope>NUCLEOTIDE SEQUENCE [LARGE SCALE GENOMIC DNA]</scope>
</reference>
<evidence type="ECO:0000313" key="5">
    <source>
        <dbReference type="EnsemblMetazoa" id="ASIC015936-PA"/>
    </source>
</evidence>
<dbReference type="VEuPathDB" id="VectorBase:ASIS007748"/>
<dbReference type="EMBL" id="KE525335">
    <property type="protein sequence ID" value="KFB47880.1"/>
    <property type="molecule type" value="Genomic_DNA"/>
</dbReference>
<dbReference type="EnsemblMetazoa" id="ASIC015936-RA">
    <property type="protein sequence ID" value="ASIC015936-PA"/>
    <property type="gene ID" value="ASIC015936"/>
</dbReference>
<accession>A0A084WCD6</accession>
<sequence length="419" mass="46790">MEKPTVEIDEAKIEPASEIGGMEDPLSKENIIHTSLNTDIFISAPSIKQVCSWISDGATGNMCVDEMPIEEIKTEPSDDFDPPSEKRSKDMPDKVVESGQSVSSISGTVTHNEQRYRRLRCNYCYLLFYSEKILTKHQMKCQQVIEKVHSARPEPENKIQISNIEDLQKRLPRFTVALIKDDGVNTRKGPGVTSAAQPQNRISVCTTPFTNNVVSFSKLEAQPSPVIATPNLDPLSVETATLPLSLNAVPSGSIPSVSVPLYFPSPVLCPPPSVQPDVTAKLAVQLNRIENEMAKLRKENCRLRETLDMSIDLPTVEKRNGLNVFEFEELDTREQLEQFEEKLGKDAAFSDAMVTRLRKETANCNVETSIARSIDSLFSRQLFVNCSWTGVTPYHPMQMMASHVLINREGYFAKGLVDQ</sequence>
<evidence type="ECO:0000259" key="3">
    <source>
        <dbReference type="Pfam" id="PF16064"/>
    </source>
</evidence>
<dbReference type="Proteomes" id="UP000030765">
    <property type="component" value="Unassembled WGS sequence"/>
</dbReference>
<feature type="region of interest" description="Disordered" evidence="2">
    <location>
        <begin position="72"/>
        <end position="102"/>
    </location>
</feature>
<dbReference type="VEuPathDB" id="VectorBase:ASIC015936"/>
<feature type="compositionally biased region" description="Basic and acidic residues" evidence="2">
    <location>
        <begin position="83"/>
        <end position="96"/>
    </location>
</feature>
<keyword evidence="1" id="KW-0175">Coiled coil</keyword>
<dbReference type="Pfam" id="PF16064">
    <property type="entry name" value="DUF4806"/>
    <property type="match status" value="1"/>
</dbReference>
<keyword evidence="6" id="KW-1185">Reference proteome</keyword>
<protein>
    <submittedName>
        <fullName evidence="4">AGAP006696-PA-like protein</fullName>
    </submittedName>
    <submittedName>
        <fullName evidence="5">DUF4806 domain-containing protein</fullName>
    </submittedName>
</protein>
<organism evidence="4">
    <name type="scientific">Anopheles sinensis</name>
    <name type="common">Mosquito</name>
    <dbReference type="NCBI Taxonomy" id="74873"/>
    <lineage>
        <taxon>Eukaryota</taxon>
        <taxon>Metazoa</taxon>
        <taxon>Ecdysozoa</taxon>
        <taxon>Arthropoda</taxon>
        <taxon>Hexapoda</taxon>
        <taxon>Insecta</taxon>
        <taxon>Pterygota</taxon>
        <taxon>Neoptera</taxon>
        <taxon>Endopterygota</taxon>
        <taxon>Diptera</taxon>
        <taxon>Nematocera</taxon>
        <taxon>Culicoidea</taxon>
        <taxon>Culicidae</taxon>
        <taxon>Anophelinae</taxon>
        <taxon>Anopheles</taxon>
    </lineage>
</organism>
<reference evidence="5" key="2">
    <citation type="submission" date="2020-05" db="UniProtKB">
        <authorList>
            <consortium name="EnsemblMetazoa"/>
        </authorList>
    </citation>
    <scope>IDENTIFICATION</scope>
</reference>
<dbReference type="InterPro" id="IPR032071">
    <property type="entry name" value="DUF4806"/>
</dbReference>
<evidence type="ECO:0000256" key="1">
    <source>
        <dbReference type="SAM" id="Coils"/>
    </source>
</evidence>
<evidence type="ECO:0000256" key="2">
    <source>
        <dbReference type="SAM" id="MobiDB-lite"/>
    </source>
</evidence>
<feature type="domain" description="DUF4806" evidence="3">
    <location>
        <begin position="325"/>
        <end position="394"/>
    </location>
</feature>
<evidence type="ECO:0000313" key="6">
    <source>
        <dbReference type="Proteomes" id="UP000030765"/>
    </source>
</evidence>
<name>A0A084WCD6_ANOSI</name>
<dbReference type="EMBL" id="ATLV01022659">
    <property type="status" value="NOT_ANNOTATED_CDS"/>
    <property type="molecule type" value="Genomic_DNA"/>
</dbReference>
<gene>
    <name evidence="4" type="ORF">ZHAS_00015936</name>
</gene>
<dbReference type="OrthoDB" id="7744590at2759"/>
<dbReference type="AlphaFoldDB" id="A0A084WCD6"/>
<proteinExistence type="predicted"/>
<feature type="coiled-coil region" evidence="1">
    <location>
        <begin position="279"/>
        <end position="306"/>
    </location>
</feature>